<feature type="compositionally biased region" description="Low complexity" evidence="5">
    <location>
        <begin position="226"/>
        <end position="236"/>
    </location>
</feature>
<keyword evidence="1" id="KW-0805">Transcription regulation</keyword>
<dbReference type="RefSeq" id="XP_049263775.1">
    <property type="nucleotide sequence ID" value="XM_049406729.1"/>
</dbReference>
<evidence type="ECO:0000256" key="3">
    <source>
        <dbReference type="ARBA" id="ARBA00023163"/>
    </source>
</evidence>
<keyword evidence="4" id="KW-0539">Nucleus</keyword>
<dbReference type="GO" id="GO:0000978">
    <property type="term" value="F:RNA polymerase II cis-regulatory region sequence-specific DNA binding"/>
    <property type="evidence" value="ECO:0007669"/>
    <property type="project" value="TreeGrafter"/>
</dbReference>
<dbReference type="Pfam" id="PF04082">
    <property type="entry name" value="Fungal_trans"/>
    <property type="match status" value="1"/>
</dbReference>
<organism evidence="7 8">
    <name type="scientific">[Candida] subhashii</name>
    <dbReference type="NCBI Taxonomy" id="561895"/>
    <lineage>
        <taxon>Eukaryota</taxon>
        <taxon>Fungi</taxon>
        <taxon>Dikarya</taxon>
        <taxon>Ascomycota</taxon>
        <taxon>Saccharomycotina</taxon>
        <taxon>Pichiomycetes</taxon>
        <taxon>Debaryomycetaceae</taxon>
        <taxon>Spathaspora</taxon>
    </lineage>
</organism>
<feature type="domain" description="Zn(2)-C6 fungal-type" evidence="6">
    <location>
        <begin position="14"/>
        <end position="46"/>
    </location>
</feature>
<evidence type="ECO:0000259" key="6">
    <source>
        <dbReference type="PROSITE" id="PS50048"/>
    </source>
</evidence>
<dbReference type="PANTHER" id="PTHR31069">
    <property type="entry name" value="OLEATE-ACTIVATED TRANSCRIPTION FACTOR 1-RELATED"/>
    <property type="match status" value="1"/>
</dbReference>
<dbReference type="Pfam" id="PF00172">
    <property type="entry name" value="Zn_clus"/>
    <property type="match status" value="1"/>
</dbReference>
<dbReference type="GeneID" id="73469728"/>
<evidence type="ECO:0000256" key="1">
    <source>
        <dbReference type="ARBA" id="ARBA00023015"/>
    </source>
</evidence>
<dbReference type="CDD" id="cd00067">
    <property type="entry name" value="GAL4"/>
    <property type="match status" value="1"/>
</dbReference>
<feature type="region of interest" description="Disordered" evidence="5">
    <location>
        <begin position="374"/>
        <end position="440"/>
    </location>
</feature>
<proteinExistence type="predicted"/>
<dbReference type="GO" id="GO:0045944">
    <property type="term" value="P:positive regulation of transcription by RNA polymerase II"/>
    <property type="evidence" value="ECO:0007669"/>
    <property type="project" value="TreeGrafter"/>
</dbReference>
<dbReference type="InterPro" id="IPR001138">
    <property type="entry name" value="Zn2Cys6_DnaBD"/>
</dbReference>
<dbReference type="Proteomes" id="UP000694255">
    <property type="component" value="Unassembled WGS sequence"/>
</dbReference>
<dbReference type="EMBL" id="JAGSYN010000135">
    <property type="protein sequence ID" value="KAG7663543.1"/>
    <property type="molecule type" value="Genomic_DNA"/>
</dbReference>
<feature type="compositionally biased region" description="Low complexity" evidence="5">
    <location>
        <begin position="53"/>
        <end position="67"/>
    </location>
</feature>
<keyword evidence="3" id="KW-0804">Transcription</keyword>
<evidence type="ECO:0000256" key="5">
    <source>
        <dbReference type="SAM" id="MobiDB-lite"/>
    </source>
</evidence>
<dbReference type="InterPro" id="IPR050675">
    <property type="entry name" value="OAF3"/>
</dbReference>
<evidence type="ECO:0000256" key="4">
    <source>
        <dbReference type="ARBA" id="ARBA00023242"/>
    </source>
</evidence>
<dbReference type="PANTHER" id="PTHR31069:SF12">
    <property type="entry name" value="TRANSCRIPTION FACTOR DOMAIN-CONTAINING PROTEIN"/>
    <property type="match status" value="1"/>
</dbReference>
<feature type="region of interest" description="Disordered" evidence="5">
    <location>
        <begin position="468"/>
        <end position="493"/>
    </location>
</feature>
<keyword evidence="2" id="KW-0238">DNA-binding</keyword>
<feature type="compositionally biased region" description="Low complexity" evidence="5">
    <location>
        <begin position="374"/>
        <end position="392"/>
    </location>
</feature>
<name>A0A8J5UID4_9ASCO</name>
<dbReference type="CDD" id="cd12148">
    <property type="entry name" value="fungal_TF_MHR"/>
    <property type="match status" value="1"/>
</dbReference>
<feature type="region of interest" description="Disordered" evidence="5">
    <location>
        <begin position="160"/>
        <end position="241"/>
    </location>
</feature>
<dbReference type="SMART" id="SM00066">
    <property type="entry name" value="GAL4"/>
    <property type="match status" value="1"/>
</dbReference>
<gene>
    <name evidence="7" type="ORF">J8A68_002927</name>
</gene>
<comment type="caution">
    <text evidence="7">The sequence shown here is derived from an EMBL/GenBank/DDBJ whole genome shotgun (WGS) entry which is preliminary data.</text>
</comment>
<dbReference type="InterPro" id="IPR007219">
    <property type="entry name" value="XnlR_reg_dom"/>
</dbReference>
<evidence type="ECO:0000313" key="7">
    <source>
        <dbReference type="EMBL" id="KAG7663543.1"/>
    </source>
</evidence>
<feature type="compositionally biased region" description="Low complexity" evidence="5">
    <location>
        <begin position="175"/>
        <end position="186"/>
    </location>
</feature>
<feature type="compositionally biased region" description="Polar residues" evidence="5">
    <location>
        <begin position="187"/>
        <end position="201"/>
    </location>
</feature>
<dbReference type="GO" id="GO:0006351">
    <property type="term" value="P:DNA-templated transcription"/>
    <property type="evidence" value="ECO:0007669"/>
    <property type="project" value="InterPro"/>
</dbReference>
<feature type="compositionally biased region" description="Pro residues" evidence="5">
    <location>
        <begin position="93"/>
        <end position="112"/>
    </location>
</feature>
<dbReference type="PROSITE" id="PS50048">
    <property type="entry name" value="ZN2_CY6_FUNGAL_2"/>
    <property type="match status" value="1"/>
</dbReference>
<dbReference type="GO" id="GO:0008270">
    <property type="term" value="F:zinc ion binding"/>
    <property type="evidence" value="ECO:0007669"/>
    <property type="project" value="InterPro"/>
</dbReference>
<dbReference type="AlphaFoldDB" id="A0A8J5UID4"/>
<dbReference type="SMART" id="SM00906">
    <property type="entry name" value="Fungal_trans"/>
    <property type="match status" value="1"/>
</dbReference>
<dbReference type="GO" id="GO:0000981">
    <property type="term" value="F:DNA-binding transcription factor activity, RNA polymerase II-specific"/>
    <property type="evidence" value="ECO:0007669"/>
    <property type="project" value="InterPro"/>
</dbReference>
<dbReference type="PROSITE" id="PS00463">
    <property type="entry name" value="ZN2_CY6_FUNGAL_1"/>
    <property type="match status" value="1"/>
</dbReference>
<evidence type="ECO:0000313" key="8">
    <source>
        <dbReference type="Proteomes" id="UP000694255"/>
    </source>
</evidence>
<reference evidence="7 8" key="1">
    <citation type="journal article" date="2021" name="DNA Res.">
        <title>Genome analysis of Candida subhashii reveals its hybrid nature and dual mitochondrial genome conformations.</title>
        <authorList>
            <person name="Mixao V."/>
            <person name="Hegedusova E."/>
            <person name="Saus E."/>
            <person name="Pryszcz L.P."/>
            <person name="Cillingova A."/>
            <person name="Nosek J."/>
            <person name="Gabaldon T."/>
        </authorList>
    </citation>
    <scope>NUCLEOTIDE SEQUENCE [LARGE SCALE GENOMIC DNA]</scope>
    <source>
        <strain evidence="7 8">CBS 10753</strain>
    </source>
</reference>
<dbReference type="OrthoDB" id="4337792at2759"/>
<dbReference type="GO" id="GO:0005634">
    <property type="term" value="C:nucleus"/>
    <property type="evidence" value="ECO:0007669"/>
    <property type="project" value="TreeGrafter"/>
</dbReference>
<evidence type="ECO:0000256" key="2">
    <source>
        <dbReference type="ARBA" id="ARBA00023125"/>
    </source>
</evidence>
<sequence>MTFSYKKRNRIPASCTICRKRKAKCDRQKPTCGACIKKSLSHLCFYESDKRTSTSTGSSSSSSTATTNEPPKPKLYSLPPPPQPNSQPVSPAVGPPPPPLTPTSFPRPPPPIQQHSQPLIRNTLPSPYMASIPPITFRSQTMPQPIITNTLLPLPTVATTTTNIPTKRPAPGDISNNNKASSSNKSTPLSTGISPVSNNGTFYPHPSSTSSTLSFPMSETRYGNTPIDQQQQQQQQPLPPVPIPAPIPPIQAFPLAESMTVSTSTSSYNNANTTSSNEQGGDSVYSHPLVSIPLGPNSSLQVSPEDRMNVFTNASFSLNLEGPIWQQHGTLSYNGLTKSDPFIKILRNFTIHLLKTGEMTGFIHTEQAAAAARNNNNGNGIVGGENENSRNGNGNGHNDEGSPFGKTPMVRSDSEKTSPQSIVSVDSDRSQNKKKKKDIPSVKDLMAEDILIVNKIARTGSQAHEIAAAASENSNNSNRIEDSDTINTSEKSPQNGINILPGIESIYNGRKDKSDYYRYVERILLSILPDKLNSFVLFSRYFKYVHPFIPIIDEKTFMMEVNTPLDHFPSFNQEYFYQVTINSDNDLQIMGILLLIMRLGYLSLVHNDDIYNTYTPNEQRLINDMKRIDSSTFLNAINLCIGGGDSLIRPKSSFKLVQLLTMLYFYRHVVPDDCHGISGADAHILFGVIVRHAMSIGLNRDPTCYVTHSSICRSEPLIRTWRALWHYLCCMDAVSAIHTGTNLNLMNMDISDVQSPVEEEDNGKSVEMDEFIEKYIMISQSYRNIVNKINNVREKPRIVDILMETNQLEKVFFEFFGKDFFKDVICKPAKVPQGSDGFDISSKEHREMCVKVAKYSLFVQLRTNLSGMYYMIALHYENVYNESKTPSMNAGIELFKIYIKSVVQLVYIMSYVLDNSVELFGKNFDYYLTSQNERYMMKALSFLTSFFFRLLHEKKELSFKVFKDPGVKPRLDVIDSLFTMVLLESELFVGNFRKLSRTYINSYRLYTITYIILKQCVENPDAFFEKAVHDHRFFHHGTNMIEFFTVAELQHLCRLCGEFRSAKDEQLKLRQKRRNDAASAGDKKQQQQQQQSTDNLRPEISKYMNNFTPSASGASSSSGLNNFPSIGILDDDNDDKIFSNLNNLDEDMFGVSDSNIDLSKLFEIYGDIGLEV</sequence>
<accession>A0A8J5UID4</accession>
<feature type="region of interest" description="Disordered" evidence="5">
    <location>
        <begin position="1070"/>
        <end position="1096"/>
    </location>
</feature>
<feature type="region of interest" description="Disordered" evidence="5">
    <location>
        <begin position="49"/>
        <end position="118"/>
    </location>
</feature>
<feature type="compositionally biased region" description="Low complexity" evidence="5">
    <location>
        <begin position="468"/>
        <end position="478"/>
    </location>
</feature>
<protein>
    <recommendedName>
        <fullName evidence="6">Zn(2)-C6 fungal-type domain-containing protein</fullName>
    </recommendedName>
</protein>
<keyword evidence="8" id="KW-1185">Reference proteome</keyword>